<gene>
    <name evidence="1" type="ORF">AURDEDRAFT_132082</name>
</gene>
<accession>J0WJY5</accession>
<name>J0WJY5_AURST</name>
<proteinExistence type="predicted"/>
<protein>
    <submittedName>
        <fullName evidence="1">Uncharacterized protein</fullName>
    </submittedName>
</protein>
<evidence type="ECO:0000313" key="1">
    <source>
        <dbReference type="EMBL" id="EJD32593.1"/>
    </source>
</evidence>
<dbReference type="AlphaFoldDB" id="J0WJY5"/>
<sequence length="159" mass="18049">MFTDRRPELCALLALDAIRGLHEGRSSRKHEVKSAGKTRLRTGRYYANPFIAFRSQLQHAITKHLDDLLPVYPVLRHAGAISQLASAVWRVVRDDENVMSMVTAASDRHKSLKAGLESPKRRRRSMMSYWTRNSACYLFLKLQTVIASALSLHSIPYVA</sequence>
<keyword evidence="2" id="KW-1185">Reference proteome</keyword>
<organism evidence="1 2">
    <name type="scientific">Auricularia subglabra (strain TFB-10046 / SS5)</name>
    <name type="common">White-rot fungus</name>
    <name type="synonym">Auricularia delicata (strain TFB10046)</name>
    <dbReference type="NCBI Taxonomy" id="717982"/>
    <lineage>
        <taxon>Eukaryota</taxon>
        <taxon>Fungi</taxon>
        <taxon>Dikarya</taxon>
        <taxon>Basidiomycota</taxon>
        <taxon>Agaricomycotina</taxon>
        <taxon>Agaricomycetes</taxon>
        <taxon>Auriculariales</taxon>
        <taxon>Auriculariaceae</taxon>
        <taxon>Auricularia</taxon>
    </lineage>
</organism>
<reference evidence="2" key="1">
    <citation type="journal article" date="2012" name="Science">
        <title>The Paleozoic origin of enzymatic lignin decomposition reconstructed from 31 fungal genomes.</title>
        <authorList>
            <person name="Floudas D."/>
            <person name="Binder M."/>
            <person name="Riley R."/>
            <person name="Barry K."/>
            <person name="Blanchette R.A."/>
            <person name="Henrissat B."/>
            <person name="Martinez A.T."/>
            <person name="Otillar R."/>
            <person name="Spatafora J.W."/>
            <person name="Yadav J.S."/>
            <person name="Aerts A."/>
            <person name="Benoit I."/>
            <person name="Boyd A."/>
            <person name="Carlson A."/>
            <person name="Copeland A."/>
            <person name="Coutinho P.M."/>
            <person name="de Vries R.P."/>
            <person name="Ferreira P."/>
            <person name="Findley K."/>
            <person name="Foster B."/>
            <person name="Gaskell J."/>
            <person name="Glotzer D."/>
            <person name="Gorecki P."/>
            <person name="Heitman J."/>
            <person name="Hesse C."/>
            <person name="Hori C."/>
            <person name="Igarashi K."/>
            <person name="Jurgens J.A."/>
            <person name="Kallen N."/>
            <person name="Kersten P."/>
            <person name="Kohler A."/>
            <person name="Kuees U."/>
            <person name="Kumar T.K.A."/>
            <person name="Kuo A."/>
            <person name="LaButti K."/>
            <person name="Larrondo L.F."/>
            <person name="Lindquist E."/>
            <person name="Ling A."/>
            <person name="Lombard V."/>
            <person name="Lucas S."/>
            <person name="Lundell T."/>
            <person name="Martin R."/>
            <person name="McLaughlin D.J."/>
            <person name="Morgenstern I."/>
            <person name="Morin E."/>
            <person name="Murat C."/>
            <person name="Nagy L.G."/>
            <person name="Nolan M."/>
            <person name="Ohm R.A."/>
            <person name="Patyshakuliyeva A."/>
            <person name="Rokas A."/>
            <person name="Ruiz-Duenas F.J."/>
            <person name="Sabat G."/>
            <person name="Salamov A."/>
            <person name="Samejima M."/>
            <person name="Schmutz J."/>
            <person name="Slot J.C."/>
            <person name="St John F."/>
            <person name="Stenlid J."/>
            <person name="Sun H."/>
            <person name="Sun S."/>
            <person name="Syed K."/>
            <person name="Tsang A."/>
            <person name="Wiebenga A."/>
            <person name="Young D."/>
            <person name="Pisabarro A."/>
            <person name="Eastwood D.C."/>
            <person name="Martin F."/>
            <person name="Cullen D."/>
            <person name="Grigoriev I.V."/>
            <person name="Hibbett D.S."/>
        </authorList>
    </citation>
    <scope>NUCLEOTIDE SEQUENCE [LARGE SCALE GENOMIC DNA]</scope>
    <source>
        <strain evidence="2">TFB10046</strain>
    </source>
</reference>
<dbReference type="KEGG" id="adl:AURDEDRAFT_132082"/>
<evidence type="ECO:0000313" key="2">
    <source>
        <dbReference type="Proteomes" id="UP000006514"/>
    </source>
</evidence>
<dbReference type="EMBL" id="JH688819">
    <property type="protein sequence ID" value="EJD32593.1"/>
    <property type="molecule type" value="Genomic_DNA"/>
</dbReference>
<dbReference type="Proteomes" id="UP000006514">
    <property type="component" value="Unassembled WGS sequence"/>
</dbReference>
<dbReference type="InParanoid" id="J0WJY5"/>